<protein>
    <submittedName>
        <fullName evidence="2">Uncharacterized protein</fullName>
    </submittedName>
</protein>
<dbReference type="GeneTree" id="ENSGT00910000147183"/>
<organism evidence="2 3">
    <name type="scientific">Rhinopithecus roxellana</name>
    <name type="common">Golden snub-nosed monkey</name>
    <name type="synonym">Pygathrix roxellana</name>
    <dbReference type="NCBI Taxonomy" id="61622"/>
    <lineage>
        <taxon>Eukaryota</taxon>
        <taxon>Metazoa</taxon>
        <taxon>Chordata</taxon>
        <taxon>Craniata</taxon>
        <taxon>Vertebrata</taxon>
        <taxon>Euteleostomi</taxon>
        <taxon>Mammalia</taxon>
        <taxon>Eutheria</taxon>
        <taxon>Euarchontoglires</taxon>
        <taxon>Primates</taxon>
        <taxon>Haplorrhini</taxon>
        <taxon>Catarrhini</taxon>
        <taxon>Cercopithecidae</taxon>
        <taxon>Colobinae</taxon>
        <taxon>Rhinopithecus</taxon>
    </lineage>
</organism>
<evidence type="ECO:0000256" key="1">
    <source>
        <dbReference type="SAM" id="MobiDB-lite"/>
    </source>
</evidence>
<feature type="region of interest" description="Disordered" evidence="1">
    <location>
        <begin position="1"/>
        <end position="41"/>
    </location>
</feature>
<feature type="region of interest" description="Disordered" evidence="1">
    <location>
        <begin position="133"/>
        <end position="175"/>
    </location>
</feature>
<dbReference type="Proteomes" id="UP000233200">
    <property type="component" value="Unplaced"/>
</dbReference>
<keyword evidence="3" id="KW-1185">Reference proteome</keyword>
<dbReference type="Ensembl" id="ENSRROT00000064484.1">
    <property type="protein sequence ID" value="ENSRROP00000039996.1"/>
    <property type="gene ID" value="ENSRROG00000043290.1"/>
</dbReference>
<accession>A0A2K6RG53</accession>
<name>A0A2K6RG53_RHIRO</name>
<proteinExistence type="predicted"/>
<sequence length="207" mass="22495">MQEEVKPLCLSPDSRRKPSPTAQSHLCMAGSPPHSHPLDQGPRAQAPCIALSWHPPTVPFLDMPLSSAESPCALLAPRAQHLPGWILSLARLEEAAEVVKPPHTGLRKHSVCIKEWCSEGAEAVSWHCCRHSHPKPQGQGTPGGRDRTRLLNPVAHLPGDQAPDQGQPPNSHSPQVLSGFWSPTCQYGGVLTESFLHLPDCLETTWV</sequence>
<feature type="compositionally biased region" description="Low complexity" evidence="1">
    <location>
        <begin position="158"/>
        <end position="169"/>
    </location>
</feature>
<evidence type="ECO:0000313" key="3">
    <source>
        <dbReference type="Proteomes" id="UP000233200"/>
    </source>
</evidence>
<dbReference type="AlphaFoldDB" id="A0A2K6RG53"/>
<reference evidence="2" key="2">
    <citation type="submission" date="2025-09" db="UniProtKB">
        <authorList>
            <consortium name="Ensembl"/>
        </authorList>
    </citation>
    <scope>IDENTIFICATION</scope>
</reference>
<evidence type="ECO:0000313" key="2">
    <source>
        <dbReference type="Ensembl" id="ENSRROP00000039996.1"/>
    </source>
</evidence>
<dbReference type="OMA" id="HTGLRKH"/>
<reference evidence="2" key="1">
    <citation type="submission" date="2025-08" db="UniProtKB">
        <authorList>
            <consortium name="Ensembl"/>
        </authorList>
    </citation>
    <scope>IDENTIFICATION</scope>
</reference>